<name>A0A9N7VRG1_PLEPL</name>
<dbReference type="PANTHER" id="PTHR46919:SF2">
    <property type="entry name" value="SACSIN"/>
    <property type="match status" value="1"/>
</dbReference>
<evidence type="ECO:0000313" key="2">
    <source>
        <dbReference type="EMBL" id="CAB1455823.1"/>
    </source>
</evidence>
<dbReference type="InterPro" id="IPR036890">
    <property type="entry name" value="HATPase_C_sf"/>
</dbReference>
<gene>
    <name evidence="2" type="ORF">PLEPLA_LOCUS43604</name>
</gene>
<dbReference type="EMBL" id="CADEAL010004271">
    <property type="protein sequence ID" value="CAB1455823.1"/>
    <property type="molecule type" value="Genomic_DNA"/>
</dbReference>
<keyword evidence="3" id="KW-1185">Reference proteome</keyword>
<dbReference type="SUPFAM" id="SSF81593">
    <property type="entry name" value="Nucleotidyltransferase substrate binding subunit/domain"/>
    <property type="match status" value="1"/>
</dbReference>
<dbReference type="Pfam" id="PF05168">
    <property type="entry name" value="HEPN"/>
    <property type="match status" value="1"/>
</dbReference>
<dbReference type="SMART" id="SM00748">
    <property type="entry name" value="HEPN"/>
    <property type="match status" value="1"/>
</dbReference>
<dbReference type="PANTHER" id="PTHR46919">
    <property type="entry name" value="ZINC FINGER, C3HC4 TYPE (RING FINGER) FAMILY PROTEIN"/>
    <property type="match status" value="1"/>
</dbReference>
<dbReference type="Proteomes" id="UP001153269">
    <property type="component" value="Unassembled WGS sequence"/>
</dbReference>
<evidence type="ECO:0000313" key="3">
    <source>
        <dbReference type="Proteomes" id="UP001153269"/>
    </source>
</evidence>
<dbReference type="InterPro" id="IPR036869">
    <property type="entry name" value="J_dom_sf"/>
</dbReference>
<dbReference type="Gene3D" id="1.20.120.330">
    <property type="entry name" value="Nucleotidyltransferases domain 2"/>
    <property type="match status" value="1"/>
</dbReference>
<dbReference type="Gene3D" id="3.30.565.10">
    <property type="entry name" value="Histidine kinase-like ATPase, C-terminal domain"/>
    <property type="match status" value="1"/>
</dbReference>
<dbReference type="Gene3D" id="1.10.287.110">
    <property type="entry name" value="DnaJ domain"/>
    <property type="match status" value="1"/>
</dbReference>
<feature type="domain" description="HEPN" evidence="1">
    <location>
        <begin position="974"/>
        <end position="1090"/>
    </location>
</feature>
<protein>
    <recommendedName>
        <fullName evidence="1">HEPN domain-containing protein</fullName>
    </recommendedName>
</protein>
<dbReference type="PROSITE" id="PS50910">
    <property type="entry name" value="HEPN"/>
    <property type="match status" value="1"/>
</dbReference>
<dbReference type="SUPFAM" id="SSF46565">
    <property type="entry name" value="Chaperone J-domain"/>
    <property type="match status" value="1"/>
</dbReference>
<organism evidence="2 3">
    <name type="scientific">Pleuronectes platessa</name>
    <name type="common">European plaice</name>
    <dbReference type="NCBI Taxonomy" id="8262"/>
    <lineage>
        <taxon>Eukaryota</taxon>
        <taxon>Metazoa</taxon>
        <taxon>Chordata</taxon>
        <taxon>Craniata</taxon>
        <taxon>Vertebrata</taxon>
        <taxon>Euteleostomi</taxon>
        <taxon>Actinopterygii</taxon>
        <taxon>Neopterygii</taxon>
        <taxon>Teleostei</taxon>
        <taxon>Neoteleostei</taxon>
        <taxon>Acanthomorphata</taxon>
        <taxon>Carangaria</taxon>
        <taxon>Pleuronectiformes</taxon>
        <taxon>Pleuronectoidei</taxon>
        <taxon>Pleuronectidae</taxon>
        <taxon>Pleuronectes</taxon>
    </lineage>
</organism>
<comment type="caution">
    <text evidence="2">The sequence shown here is derived from an EMBL/GenBank/DDBJ whole genome shotgun (WGS) entry which is preliminary data.</text>
</comment>
<dbReference type="AlphaFoldDB" id="A0A9N7VRG1"/>
<accession>A0A9N7VRG1</accession>
<sequence length="1099" mass="124181">MSQKTKKKARTSFGATAPPFIDYLKDILRRYPDGGQILKELIQNADDGQATEVVFIHDERSYGTKSLWTEELEKYQGPALYAYNNAAFTDDDWEAIQRAGRSDKRNDPNKVGRFGIGFNSVYHITDVPSIFSSAHLGLLDPQEKIFGDRNGGYLWSLDDQEHQEALTFMHDQFQPFRDIVSLVSEQEWSKVIMEDQRFDGTIFRFPLRNETSEISDNLYDSDKVVELFDSFIADADQSLLFLKNVTSVSLIHIDVHGTVKTRLKVISSVPTDVVLKSEDESVIESLTRFKLITLHADAHRETTWLVTTCTMKEGIVENLDALAEKLKFLPQVDLAFPCGERTDSSEGRLSCFLPLPNNESNKTGLPLNVNACFGLTDNRRHIKWEEEDQRHDEHAMWNELLMKEVLPHAYLTIIQDAIKLAQQAVLPVCSVYNLWPDIAKIEHKEKWGAVGLDVLSHLFSQDVALLSLAKDERQFITLSEAVFPCNGPTSSEILAAIKNTLVSCGENLVTLPGPVARAIREACPVSSLTYVTPAFLRNILRNPGALNIPKDDKLCLLEFILSDGEYRELEGLQLLPLNDGSFRSFTDREEDTALIDSDEFPRALLPCCEHLFIPDDLSPACITHLNELARKDFYKVINIDADQVADYTRRFLPSDWKQTRTGLVTWNIGCKFSQLSSDEKSELQSFLHSGVAKAKDTQDFQQKLSLEDVQKTLAMNKIKDSTETKSLLFTPPAPGTEVPKEWHDSLDMNILNNFEEGEYVGYSTDDKYIYAVIVEELPGNSGQLSRRYKVNIGEEEPIEVSCLDIYQIKREKKAKPGRTCKSGSCMELEPLGGAVPPHSQSSSTRSLPASVDEAKREIDQYLAEIWTIPAEERHKAIKRLYLRWHPDKNPDHQFLANEAFKYLMSRVEELSTGKGKSGGSSFSRGHQDFRDFYQQWDQEARYHRSNRAGFSGGGFWTNNGNVPQPNEEEAQRWCRQARCDLNAANKDTGGGSTEWCLFKVHQAVEKSLTAAEYKKHGRPVSGSSITALATRVSGYNLQLTNLPQIVQNLQILGVDAKKTQYPNFHRYPHIPNGQFKSENEMQALEKASELLSAVEAYVN</sequence>
<dbReference type="NCBIfam" id="NF047352">
    <property type="entry name" value="P_loop_sacsin"/>
    <property type="match status" value="1"/>
</dbReference>
<dbReference type="Pfam" id="PF25794">
    <property type="entry name" value="SACS"/>
    <property type="match status" value="1"/>
</dbReference>
<evidence type="ECO:0000259" key="1">
    <source>
        <dbReference type="PROSITE" id="PS50910"/>
    </source>
</evidence>
<dbReference type="SUPFAM" id="SSF55874">
    <property type="entry name" value="ATPase domain of HSP90 chaperone/DNA topoisomerase II/histidine kinase"/>
    <property type="match status" value="1"/>
</dbReference>
<reference evidence="2" key="1">
    <citation type="submission" date="2020-03" db="EMBL/GenBank/DDBJ databases">
        <authorList>
            <person name="Weist P."/>
        </authorList>
    </citation>
    <scope>NUCLEOTIDE SEQUENCE</scope>
</reference>
<dbReference type="InterPro" id="IPR007842">
    <property type="entry name" value="HEPN_dom"/>
</dbReference>
<dbReference type="InterPro" id="IPR058210">
    <property type="entry name" value="SACS/Nov_dom"/>
</dbReference>
<proteinExistence type="predicted"/>